<dbReference type="AlphaFoldDB" id="A0A9W4UL49"/>
<evidence type="ECO:0000313" key="2">
    <source>
        <dbReference type="Proteomes" id="UP001152607"/>
    </source>
</evidence>
<organism evidence="1 2">
    <name type="scientific">Periconia digitata</name>
    <dbReference type="NCBI Taxonomy" id="1303443"/>
    <lineage>
        <taxon>Eukaryota</taxon>
        <taxon>Fungi</taxon>
        <taxon>Dikarya</taxon>
        <taxon>Ascomycota</taxon>
        <taxon>Pezizomycotina</taxon>
        <taxon>Dothideomycetes</taxon>
        <taxon>Pleosporomycetidae</taxon>
        <taxon>Pleosporales</taxon>
        <taxon>Massarineae</taxon>
        <taxon>Periconiaceae</taxon>
        <taxon>Periconia</taxon>
    </lineage>
</organism>
<sequence>MSKIQDTLLGTLDEFKADLRRHGCADVRNLTTNDLTNDIHPLFSHDRWATGAHQCTQAVYSRILPALQLASRLLLEDCTLGWFCHVAYGVVCQSSTGKEYLACSKDEKKPHSTRLVKQHLEALARVVGFGFEPSLHPVHNAFGACYGSPAGISDTAQWPSIEKQISNTANKDRGTPSFIVLHPNFRRFFNDNYASATPSTQYRTMFTFAQTLVHEVAHAYAAWLGHKGTILYSINDTRAELGYSWEKEVLGEEIWASSVNEIGKGCSVLISTRSILYRRVQDRDRMLRAMVGGKDVRWKSLRLSGEAHPCEDPIMTFIYRSGPYEFHGPEDQGDGLQTIHCLYAIPMKWIMAWFKESEWQARRRTWEDTGEYSPPKLPDTFILKLERVSNGNRVERYCHHSLDASVPQSDTDVDMMDV</sequence>
<keyword evidence="2" id="KW-1185">Reference proteome</keyword>
<name>A0A9W4UL49_9PLEO</name>
<comment type="caution">
    <text evidence="1">The sequence shown here is derived from an EMBL/GenBank/DDBJ whole genome shotgun (WGS) entry which is preliminary data.</text>
</comment>
<dbReference type="EMBL" id="CAOQHR010000008">
    <property type="protein sequence ID" value="CAI6337975.1"/>
    <property type="molecule type" value="Genomic_DNA"/>
</dbReference>
<proteinExistence type="predicted"/>
<dbReference type="OrthoDB" id="10254945at2759"/>
<gene>
    <name evidence="1" type="ORF">PDIGIT_LOCUS11095</name>
</gene>
<dbReference type="Proteomes" id="UP001152607">
    <property type="component" value="Unassembled WGS sequence"/>
</dbReference>
<protein>
    <submittedName>
        <fullName evidence="1">Uncharacterized protein</fullName>
    </submittedName>
</protein>
<reference evidence="1" key="1">
    <citation type="submission" date="2023-01" db="EMBL/GenBank/DDBJ databases">
        <authorList>
            <person name="Van Ghelder C."/>
            <person name="Rancurel C."/>
        </authorList>
    </citation>
    <scope>NUCLEOTIDE SEQUENCE</scope>
    <source>
        <strain evidence="1">CNCM I-4278</strain>
    </source>
</reference>
<accession>A0A9W4UL49</accession>
<evidence type="ECO:0000313" key="1">
    <source>
        <dbReference type="EMBL" id="CAI6337975.1"/>
    </source>
</evidence>